<dbReference type="Proteomes" id="UP000324222">
    <property type="component" value="Unassembled WGS sequence"/>
</dbReference>
<dbReference type="AlphaFoldDB" id="A0A5B7J860"/>
<keyword evidence="2" id="KW-1185">Reference proteome</keyword>
<evidence type="ECO:0000313" key="1">
    <source>
        <dbReference type="EMBL" id="MPC91009.1"/>
    </source>
</evidence>
<comment type="caution">
    <text evidence="1">The sequence shown here is derived from an EMBL/GenBank/DDBJ whole genome shotgun (WGS) entry which is preliminary data.</text>
</comment>
<sequence>METPAATRGELGMETGNITKGTYMNPSPALLLPPPPYAASCRCLFLLTPLLLLFPLTTIATHPLTTTTAITASFTCSSAY</sequence>
<organism evidence="1 2">
    <name type="scientific">Portunus trituberculatus</name>
    <name type="common">Swimming crab</name>
    <name type="synonym">Neptunus trituberculatus</name>
    <dbReference type="NCBI Taxonomy" id="210409"/>
    <lineage>
        <taxon>Eukaryota</taxon>
        <taxon>Metazoa</taxon>
        <taxon>Ecdysozoa</taxon>
        <taxon>Arthropoda</taxon>
        <taxon>Crustacea</taxon>
        <taxon>Multicrustacea</taxon>
        <taxon>Malacostraca</taxon>
        <taxon>Eumalacostraca</taxon>
        <taxon>Eucarida</taxon>
        <taxon>Decapoda</taxon>
        <taxon>Pleocyemata</taxon>
        <taxon>Brachyura</taxon>
        <taxon>Eubrachyura</taxon>
        <taxon>Portunoidea</taxon>
        <taxon>Portunidae</taxon>
        <taxon>Portuninae</taxon>
        <taxon>Portunus</taxon>
    </lineage>
</organism>
<protein>
    <submittedName>
        <fullName evidence="1">Uncharacterized protein</fullName>
    </submittedName>
</protein>
<dbReference type="EMBL" id="VSRR010086275">
    <property type="protein sequence ID" value="MPC91009.1"/>
    <property type="molecule type" value="Genomic_DNA"/>
</dbReference>
<reference evidence="1 2" key="1">
    <citation type="submission" date="2019-05" db="EMBL/GenBank/DDBJ databases">
        <title>Another draft genome of Portunus trituberculatus and its Hox gene families provides insights of decapod evolution.</title>
        <authorList>
            <person name="Jeong J.-H."/>
            <person name="Song I."/>
            <person name="Kim S."/>
            <person name="Choi T."/>
            <person name="Kim D."/>
            <person name="Ryu S."/>
            <person name="Kim W."/>
        </authorList>
    </citation>
    <scope>NUCLEOTIDE SEQUENCE [LARGE SCALE GENOMIC DNA]</scope>
    <source>
        <tissue evidence="1">Muscle</tissue>
    </source>
</reference>
<proteinExistence type="predicted"/>
<name>A0A5B7J860_PORTR</name>
<accession>A0A5B7J860</accession>
<gene>
    <name evidence="1" type="ORF">E2C01_086017</name>
</gene>
<evidence type="ECO:0000313" key="2">
    <source>
        <dbReference type="Proteomes" id="UP000324222"/>
    </source>
</evidence>